<dbReference type="PANTHER" id="PTHR47916:SF1">
    <property type="entry name" value="3-HYDROXY-5-PHOSPHONOOXYPENTANE-2,4-DIONE THIOLASE"/>
    <property type="match status" value="1"/>
</dbReference>
<dbReference type="InterPro" id="IPR050456">
    <property type="entry name" value="DeoC/FbaB_aldolase"/>
</dbReference>
<protein>
    <submittedName>
        <fullName evidence="2">Fructose-bisphosphate aldolase</fullName>
    </submittedName>
</protein>
<feature type="active site" description="Proton donor" evidence="1">
    <location>
        <position position="145"/>
    </location>
</feature>
<dbReference type="InterPro" id="IPR013785">
    <property type="entry name" value="Aldolase_TIM"/>
</dbReference>
<accession>A0A6V8KXV8</accession>
<proteinExistence type="predicted"/>
<feature type="active site" description="Schiff-base intermediate with dihydroxyacetone-P" evidence="1">
    <location>
        <position position="189"/>
    </location>
</feature>
<dbReference type="Pfam" id="PF01791">
    <property type="entry name" value="DeoC"/>
    <property type="match status" value="1"/>
</dbReference>
<keyword evidence="3" id="KW-1185">Reference proteome</keyword>
<gene>
    <name evidence="2" type="ORF">Prum_035740</name>
</gene>
<dbReference type="GO" id="GO:0004332">
    <property type="term" value="F:fructose-bisphosphate aldolase activity"/>
    <property type="evidence" value="ECO:0007669"/>
    <property type="project" value="InterPro"/>
</dbReference>
<sequence>MLAQMGMTRRLQQLLPPTRAALWLPLDDSLISGPEAGLRHPNALLEQEIVDHLTGVLGFRGTFTACQKELRNTPIIMNLSASTVRNEHTHKVLVGTVVDAIRAGAQAIAYHINHSSPFEAAGLRELGRLAHEADDLGIPVVVIAYPRGRKADGTDENYLTIRENDQEAFTRLVRHCVRLAVDLGASAVKTIYTGSVESFETVLSAAMGVPVVIAGERLADVPEALAKAQAAIQAGAAGVAYGRQVFERDDPVAFVQKLRSVLDDEWTARARRQRSLHEATIDQTSVKVN</sequence>
<evidence type="ECO:0000313" key="2">
    <source>
        <dbReference type="EMBL" id="GFJ89932.1"/>
    </source>
</evidence>
<evidence type="ECO:0000256" key="1">
    <source>
        <dbReference type="PIRSR" id="PIRSR038992-1"/>
    </source>
</evidence>
<reference evidence="2 3" key="1">
    <citation type="submission" date="2020-03" db="EMBL/GenBank/DDBJ databases">
        <title>Whole genome shotgun sequence of Phytohabitans rumicis NBRC 108638.</title>
        <authorList>
            <person name="Komaki H."/>
            <person name="Tamura T."/>
        </authorList>
    </citation>
    <scope>NUCLEOTIDE SEQUENCE [LARGE SCALE GENOMIC DNA]</scope>
    <source>
        <strain evidence="2 3">NBRC 108638</strain>
    </source>
</reference>
<evidence type="ECO:0000313" key="3">
    <source>
        <dbReference type="Proteomes" id="UP000482960"/>
    </source>
</evidence>
<reference evidence="2 3" key="2">
    <citation type="submission" date="2020-03" db="EMBL/GenBank/DDBJ databases">
        <authorList>
            <person name="Ichikawa N."/>
            <person name="Kimura A."/>
            <person name="Kitahashi Y."/>
            <person name="Uohara A."/>
        </authorList>
    </citation>
    <scope>NUCLEOTIDE SEQUENCE [LARGE SCALE GENOMIC DNA]</scope>
    <source>
        <strain evidence="2 3">NBRC 108638</strain>
    </source>
</reference>
<dbReference type="Proteomes" id="UP000482960">
    <property type="component" value="Unassembled WGS sequence"/>
</dbReference>
<dbReference type="PANTHER" id="PTHR47916">
    <property type="entry name" value="FRUCTOSE-BISPHOSPHATE ALDOLASE CLASS 1"/>
    <property type="match status" value="1"/>
</dbReference>
<dbReference type="PIRSF" id="PIRSF038992">
    <property type="entry name" value="Aldolase_Ia"/>
    <property type="match status" value="1"/>
</dbReference>
<dbReference type="InterPro" id="IPR041720">
    <property type="entry name" value="FbaB-like"/>
</dbReference>
<dbReference type="InterPro" id="IPR002915">
    <property type="entry name" value="DeoC/FbaB/LacD_aldolase"/>
</dbReference>
<dbReference type="Gene3D" id="3.20.20.70">
    <property type="entry name" value="Aldolase class I"/>
    <property type="match status" value="1"/>
</dbReference>
<name>A0A6V8KXV8_9ACTN</name>
<dbReference type="EMBL" id="BLPG01000001">
    <property type="protein sequence ID" value="GFJ89932.1"/>
    <property type="molecule type" value="Genomic_DNA"/>
</dbReference>
<dbReference type="SUPFAM" id="SSF51569">
    <property type="entry name" value="Aldolase"/>
    <property type="match status" value="1"/>
</dbReference>
<organism evidence="2 3">
    <name type="scientific">Phytohabitans rumicis</name>
    <dbReference type="NCBI Taxonomy" id="1076125"/>
    <lineage>
        <taxon>Bacteria</taxon>
        <taxon>Bacillati</taxon>
        <taxon>Actinomycetota</taxon>
        <taxon>Actinomycetes</taxon>
        <taxon>Micromonosporales</taxon>
        <taxon>Micromonosporaceae</taxon>
    </lineage>
</organism>
<dbReference type="SMART" id="SM01133">
    <property type="entry name" value="DeoC"/>
    <property type="match status" value="1"/>
</dbReference>
<dbReference type="AlphaFoldDB" id="A0A6V8KXV8"/>
<comment type="caution">
    <text evidence="2">The sequence shown here is derived from an EMBL/GenBank/DDBJ whole genome shotgun (WGS) entry which is preliminary data.</text>
</comment>